<dbReference type="InterPro" id="IPR015414">
    <property type="entry name" value="TMEM64"/>
</dbReference>
<dbReference type="InterPro" id="IPR032816">
    <property type="entry name" value="VTT_dom"/>
</dbReference>
<dbReference type="GO" id="GO:0005886">
    <property type="term" value="C:plasma membrane"/>
    <property type="evidence" value="ECO:0007669"/>
    <property type="project" value="UniProtKB-SubCell"/>
</dbReference>
<protein>
    <recommendedName>
        <fullName evidence="7">TVP38/TMEM64 family membrane protein</fullName>
    </recommendedName>
</protein>
<sequence>MTAHLGPSADRPVEDEGRRRFVWGRLTLLVLVVTMGAVVAALVGLPDAEQVRADVAAMGRAAPALFILLYAGATLAPLPKNVLSAAAGLLFGLVEGVGVVLLGALLGALAAFALGRALGRDAVERLTGARVARVDALLSRHGLLAVLGVRLVPVLPFTAINYAAGLTAVRIRDYVLGTALGIIPGTVAYVALGAYGTSPGSWPFVVAALVLVALTAGGVVAARRYRRRGTVPES</sequence>
<feature type="domain" description="VTT" evidence="8">
    <location>
        <begin position="78"/>
        <end position="194"/>
    </location>
</feature>
<dbReference type="EMBL" id="SHKV01000001">
    <property type="protein sequence ID" value="RZU34497.1"/>
    <property type="molecule type" value="Genomic_DNA"/>
</dbReference>
<proteinExistence type="inferred from homology"/>
<feature type="transmembrane region" description="Helical" evidence="7">
    <location>
        <begin position="201"/>
        <end position="222"/>
    </location>
</feature>
<comment type="similarity">
    <text evidence="2 7">Belongs to the TVP38/TMEM64 family.</text>
</comment>
<feature type="transmembrane region" description="Helical" evidence="7">
    <location>
        <begin position="90"/>
        <end position="114"/>
    </location>
</feature>
<evidence type="ECO:0000256" key="3">
    <source>
        <dbReference type="ARBA" id="ARBA00022475"/>
    </source>
</evidence>
<feature type="transmembrane region" description="Helical" evidence="7">
    <location>
        <begin position="143"/>
        <end position="162"/>
    </location>
</feature>
<dbReference type="Pfam" id="PF09335">
    <property type="entry name" value="VTT_dom"/>
    <property type="match status" value="1"/>
</dbReference>
<evidence type="ECO:0000256" key="5">
    <source>
        <dbReference type="ARBA" id="ARBA00022989"/>
    </source>
</evidence>
<evidence type="ECO:0000256" key="1">
    <source>
        <dbReference type="ARBA" id="ARBA00004651"/>
    </source>
</evidence>
<keyword evidence="10" id="KW-1185">Reference proteome</keyword>
<feature type="transmembrane region" description="Helical" evidence="7">
    <location>
        <begin position="26"/>
        <end position="45"/>
    </location>
</feature>
<comment type="subcellular location">
    <subcellularLocation>
        <location evidence="1 7">Cell membrane</location>
        <topology evidence="1 7">Multi-pass membrane protein</topology>
    </subcellularLocation>
</comment>
<name>A0A4Q7YBA3_9ACTN</name>
<dbReference type="AlphaFoldDB" id="A0A4Q7YBA3"/>
<evidence type="ECO:0000256" key="4">
    <source>
        <dbReference type="ARBA" id="ARBA00022692"/>
    </source>
</evidence>
<evidence type="ECO:0000256" key="2">
    <source>
        <dbReference type="ARBA" id="ARBA00008640"/>
    </source>
</evidence>
<feature type="transmembrane region" description="Helical" evidence="7">
    <location>
        <begin position="57"/>
        <end position="78"/>
    </location>
</feature>
<dbReference type="Proteomes" id="UP000292507">
    <property type="component" value="Unassembled WGS sequence"/>
</dbReference>
<feature type="transmembrane region" description="Helical" evidence="7">
    <location>
        <begin position="174"/>
        <end position="195"/>
    </location>
</feature>
<comment type="caution">
    <text evidence="9">The sequence shown here is derived from an EMBL/GenBank/DDBJ whole genome shotgun (WGS) entry which is preliminary data.</text>
</comment>
<accession>A0A4Q7YBA3</accession>
<evidence type="ECO:0000313" key="9">
    <source>
        <dbReference type="EMBL" id="RZU34497.1"/>
    </source>
</evidence>
<dbReference type="RefSeq" id="WP_242611403.1">
    <property type="nucleotide sequence ID" value="NZ_POQT01000017.1"/>
</dbReference>
<evidence type="ECO:0000313" key="10">
    <source>
        <dbReference type="Proteomes" id="UP000292507"/>
    </source>
</evidence>
<gene>
    <name evidence="9" type="ORF">BKA19_4267</name>
</gene>
<dbReference type="PANTHER" id="PTHR12677:SF59">
    <property type="entry name" value="GOLGI APPARATUS MEMBRANE PROTEIN TVP38-RELATED"/>
    <property type="match status" value="1"/>
</dbReference>
<evidence type="ECO:0000256" key="6">
    <source>
        <dbReference type="ARBA" id="ARBA00023136"/>
    </source>
</evidence>
<evidence type="ECO:0000256" key="7">
    <source>
        <dbReference type="RuleBase" id="RU366058"/>
    </source>
</evidence>
<keyword evidence="4 7" id="KW-0812">Transmembrane</keyword>
<reference evidence="9 10" key="1">
    <citation type="submission" date="2019-02" db="EMBL/GenBank/DDBJ databases">
        <title>Sequencing the genomes of 1000 actinobacteria strains.</title>
        <authorList>
            <person name="Klenk H.-P."/>
        </authorList>
    </citation>
    <scope>NUCLEOTIDE SEQUENCE [LARGE SCALE GENOMIC DNA]</scope>
    <source>
        <strain evidence="9 10">DSM 44509</strain>
    </source>
</reference>
<keyword evidence="6 7" id="KW-0472">Membrane</keyword>
<organism evidence="9 10">
    <name type="scientific">Blastococcus saxobsidens</name>
    <dbReference type="NCBI Taxonomy" id="138336"/>
    <lineage>
        <taxon>Bacteria</taxon>
        <taxon>Bacillati</taxon>
        <taxon>Actinomycetota</taxon>
        <taxon>Actinomycetes</taxon>
        <taxon>Geodermatophilales</taxon>
        <taxon>Geodermatophilaceae</taxon>
        <taxon>Blastococcus</taxon>
    </lineage>
</organism>
<keyword evidence="3 7" id="KW-1003">Cell membrane</keyword>
<keyword evidence="5 7" id="KW-1133">Transmembrane helix</keyword>
<dbReference type="PANTHER" id="PTHR12677">
    <property type="entry name" value="GOLGI APPARATUS MEMBRANE PROTEIN TVP38-RELATED"/>
    <property type="match status" value="1"/>
</dbReference>
<evidence type="ECO:0000259" key="8">
    <source>
        <dbReference type="Pfam" id="PF09335"/>
    </source>
</evidence>